<dbReference type="EMBL" id="VSSQ01138807">
    <property type="protein sequence ID" value="MPN61754.1"/>
    <property type="molecule type" value="Genomic_DNA"/>
</dbReference>
<dbReference type="AlphaFoldDB" id="A0A645JN47"/>
<evidence type="ECO:0000259" key="3">
    <source>
        <dbReference type="Pfam" id="PF07804"/>
    </source>
</evidence>
<reference evidence="4" key="1">
    <citation type="submission" date="2019-08" db="EMBL/GenBank/DDBJ databases">
        <authorList>
            <person name="Kucharzyk K."/>
            <person name="Murdoch R.W."/>
            <person name="Higgins S."/>
            <person name="Loffler F."/>
        </authorList>
    </citation>
    <scope>NUCLEOTIDE SEQUENCE</scope>
</reference>
<organism evidence="4">
    <name type="scientific">bioreactor metagenome</name>
    <dbReference type="NCBI Taxonomy" id="1076179"/>
    <lineage>
        <taxon>unclassified sequences</taxon>
        <taxon>metagenomes</taxon>
        <taxon>ecological metagenomes</taxon>
    </lineage>
</organism>
<dbReference type="InterPro" id="IPR012893">
    <property type="entry name" value="HipA-like_C"/>
</dbReference>
<dbReference type="Pfam" id="PF07804">
    <property type="entry name" value="HipA_C"/>
    <property type="match status" value="1"/>
</dbReference>
<dbReference type="GO" id="GO:0005829">
    <property type="term" value="C:cytosol"/>
    <property type="evidence" value="ECO:0007669"/>
    <property type="project" value="TreeGrafter"/>
</dbReference>
<evidence type="ECO:0000256" key="1">
    <source>
        <dbReference type="ARBA" id="ARBA00022679"/>
    </source>
</evidence>
<dbReference type="GO" id="GO:0004674">
    <property type="term" value="F:protein serine/threonine kinase activity"/>
    <property type="evidence" value="ECO:0007669"/>
    <property type="project" value="TreeGrafter"/>
</dbReference>
<sequence>MHELFRRLVFNILIDNTDNHEKNHVLLVGQAQQYVLAPAFDVLPMAHSLGYQAMAVGERGTESSIENVLSAAGQYWLAPAAAMRQKPVANLLPPGNRCSCHGRGQVMSVRTGIDSRTG</sequence>
<keyword evidence="1" id="KW-0808">Transferase</keyword>
<name>A0A645JN47_9ZZZZ</name>
<evidence type="ECO:0000256" key="2">
    <source>
        <dbReference type="ARBA" id="ARBA00022777"/>
    </source>
</evidence>
<accession>A0A645JN47</accession>
<gene>
    <name evidence="4" type="ORF">SDC9_209496</name>
</gene>
<comment type="caution">
    <text evidence="4">The sequence shown here is derived from an EMBL/GenBank/DDBJ whole genome shotgun (WGS) entry which is preliminary data.</text>
</comment>
<dbReference type="InterPro" id="IPR052028">
    <property type="entry name" value="HipA_Ser/Thr_kinase"/>
</dbReference>
<evidence type="ECO:0000313" key="4">
    <source>
        <dbReference type="EMBL" id="MPN61754.1"/>
    </source>
</evidence>
<dbReference type="PANTHER" id="PTHR37419:SF8">
    <property type="entry name" value="TOXIN YJJJ"/>
    <property type="match status" value="1"/>
</dbReference>
<proteinExistence type="predicted"/>
<protein>
    <recommendedName>
        <fullName evidence="3">HipA-like C-terminal domain-containing protein</fullName>
    </recommendedName>
</protein>
<dbReference type="PANTHER" id="PTHR37419">
    <property type="entry name" value="SERINE/THREONINE-PROTEIN KINASE TOXIN HIPA"/>
    <property type="match status" value="1"/>
</dbReference>
<keyword evidence="2" id="KW-0418">Kinase</keyword>
<feature type="domain" description="HipA-like C-terminal" evidence="3">
    <location>
        <begin position="2"/>
        <end position="67"/>
    </location>
</feature>
<dbReference type="Gene3D" id="1.10.1070.20">
    <property type="match status" value="1"/>
</dbReference>